<dbReference type="Proteomes" id="UP000182259">
    <property type="component" value="Chromosome I"/>
</dbReference>
<feature type="compositionally biased region" description="Basic and acidic residues" evidence="1">
    <location>
        <begin position="428"/>
        <end position="443"/>
    </location>
</feature>
<dbReference type="PROSITE" id="PS50812">
    <property type="entry name" value="PWWP"/>
    <property type="match status" value="1"/>
</dbReference>
<sequence length="443" mass="50128">MPPKKEKKPAFDAKSMVLAKMTGFPAWPLFVMPPDMIPSAIMAAKKKTTNLCVIFIPDGDFNWMNEKLLEVLSPDKLQAKLSKFPKDKLKAKPKKKSGRTTNVAEALLAATNLDFDDFMEELARQNKGFAQQNDEDDDEDEEEDEVEDPQDEVDNDEDAPSAANPIDDNDEEQIHESNESNVSNESHESNESHGSPSSIHDGGIDNAMQTDIAKRGRRKDAIAHSTLDEEEIEEEDELENGEDQDDSDSGVRKRTRNSRTTNGTRKRISPGTGNGKTKNGDSQKADARSSSPKPLTEKDRQHQLWLCRIKLQRSLIQRNQPATPRDPKQFPPPTVDELLVARIILHRLADFPVSVDLLRETKIHKVLKCILKDEDLEYPDSFRLHEKCEELLEKWKGMVESLKQEKQARFESRLSSQVPEDSEISGIETKRTLEGDHAEKLKV</sequence>
<evidence type="ECO:0000313" key="3">
    <source>
        <dbReference type="EMBL" id="SGZ49460.1"/>
    </source>
</evidence>
<dbReference type="SUPFAM" id="SSF63748">
    <property type="entry name" value="Tudor/PWWP/MBT"/>
    <property type="match status" value="1"/>
</dbReference>
<evidence type="ECO:0000259" key="2">
    <source>
        <dbReference type="PROSITE" id="PS50812"/>
    </source>
</evidence>
<dbReference type="Gene3D" id="1.20.930.10">
    <property type="entry name" value="Conserved domain common to transcription factors TFIIS, elongin A, CRSP70"/>
    <property type="match status" value="1"/>
</dbReference>
<feature type="region of interest" description="Disordered" evidence="1">
    <location>
        <begin position="410"/>
        <end position="443"/>
    </location>
</feature>
<dbReference type="InterPro" id="IPR035441">
    <property type="entry name" value="TFIIS/LEDGF_dom_sf"/>
</dbReference>
<protein>
    <submittedName>
        <fullName evidence="3">CIC11C00000005293</fullName>
    </submittedName>
</protein>
<feature type="compositionally biased region" description="Acidic residues" evidence="1">
    <location>
        <begin position="228"/>
        <end position="248"/>
    </location>
</feature>
<dbReference type="Gene3D" id="2.30.30.140">
    <property type="match status" value="1"/>
</dbReference>
<organism evidence="3 4">
    <name type="scientific">Sungouiella intermedia</name>
    <dbReference type="NCBI Taxonomy" id="45354"/>
    <lineage>
        <taxon>Eukaryota</taxon>
        <taxon>Fungi</taxon>
        <taxon>Dikarya</taxon>
        <taxon>Ascomycota</taxon>
        <taxon>Saccharomycotina</taxon>
        <taxon>Pichiomycetes</taxon>
        <taxon>Metschnikowiaceae</taxon>
        <taxon>Sungouiella</taxon>
    </lineage>
</organism>
<dbReference type="InterPro" id="IPR000313">
    <property type="entry name" value="PWWP_dom"/>
</dbReference>
<feature type="domain" description="PWWP" evidence="2">
    <location>
        <begin position="13"/>
        <end position="74"/>
    </location>
</feature>
<dbReference type="InterPro" id="IPR017923">
    <property type="entry name" value="TFIIS_N"/>
</dbReference>
<proteinExistence type="predicted"/>
<feature type="compositionally biased region" description="Basic and acidic residues" evidence="1">
    <location>
        <begin position="278"/>
        <end position="287"/>
    </location>
</feature>
<dbReference type="SMART" id="SM00293">
    <property type="entry name" value="PWWP"/>
    <property type="match status" value="1"/>
</dbReference>
<accession>A0A1L0CZ12</accession>
<dbReference type="Pfam" id="PF00855">
    <property type="entry name" value="PWWP"/>
    <property type="match status" value="1"/>
</dbReference>
<gene>
    <name evidence="3" type="ORF">SAMEA4029009_CIC11G00000005293</name>
</gene>
<evidence type="ECO:0000256" key="1">
    <source>
        <dbReference type="SAM" id="MobiDB-lite"/>
    </source>
</evidence>
<dbReference type="Pfam" id="PF08711">
    <property type="entry name" value="Med26"/>
    <property type="match status" value="1"/>
</dbReference>
<reference evidence="3 4" key="1">
    <citation type="submission" date="2016-10" db="EMBL/GenBank/DDBJ databases">
        <authorList>
            <person name="de Groot N.N."/>
        </authorList>
    </citation>
    <scope>NUCLEOTIDE SEQUENCE [LARGE SCALE GENOMIC DNA]</scope>
    <source>
        <strain evidence="3 4">PYCC 4715</strain>
    </source>
</reference>
<name>A0A1L0CZ12_9ASCO</name>
<dbReference type="AlphaFoldDB" id="A0A1L0CZ12"/>
<feature type="region of interest" description="Disordered" evidence="1">
    <location>
        <begin position="129"/>
        <end position="299"/>
    </location>
</feature>
<dbReference type="EMBL" id="LT635764">
    <property type="protein sequence ID" value="SGZ49460.1"/>
    <property type="molecule type" value="Genomic_DNA"/>
</dbReference>
<feature type="compositionally biased region" description="Acidic residues" evidence="1">
    <location>
        <begin position="133"/>
        <end position="159"/>
    </location>
</feature>
<dbReference type="SUPFAM" id="SSF47676">
    <property type="entry name" value="Conserved domain common to transcription factors TFIIS, elongin A, CRSP70"/>
    <property type="match status" value="1"/>
</dbReference>
<evidence type="ECO:0000313" key="4">
    <source>
        <dbReference type="Proteomes" id="UP000182259"/>
    </source>
</evidence>